<dbReference type="InterPro" id="IPR045298">
    <property type="entry name" value="Complex1_LYR_LYRM7"/>
</dbReference>
<reference evidence="2" key="1">
    <citation type="submission" date="2019-09" db="EMBL/GenBank/DDBJ databases">
        <authorList>
            <person name="Zhang L."/>
        </authorList>
    </citation>
    <scope>NUCLEOTIDE SEQUENCE</scope>
</reference>
<dbReference type="PANTHER" id="PTHR47484:SF1">
    <property type="entry name" value="COMPLEX 1 PROTEIN CONTAINING PROTEIN, EXPRESSED"/>
    <property type="match status" value="1"/>
</dbReference>
<dbReference type="AlphaFoldDB" id="A0A5K1EQ55"/>
<dbReference type="EMBL" id="LR721785">
    <property type="protein sequence ID" value="VVW53612.1"/>
    <property type="molecule type" value="Genomic_DNA"/>
</dbReference>
<dbReference type="GO" id="GO:0034551">
    <property type="term" value="P:mitochondrial respiratory chain complex III assembly"/>
    <property type="evidence" value="ECO:0007669"/>
    <property type="project" value="InterPro"/>
</dbReference>
<dbReference type="Pfam" id="PF05347">
    <property type="entry name" value="Complex1_LYR"/>
    <property type="match status" value="1"/>
</dbReference>
<name>A0A5K1EQ55_9MAGN</name>
<protein>
    <recommendedName>
        <fullName evidence="1">Complex 1 LYR protein domain-containing protein</fullName>
    </recommendedName>
</protein>
<gene>
    <name evidence="2" type="ORF">NYM_LOCUS23022</name>
</gene>
<dbReference type="InterPro" id="IPR008011">
    <property type="entry name" value="Complex1_LYR_dom"/>
</dbReference>
<feature type="domain" description="Complex 1 LYR protein" evidence="1">
    <location>
        <begin position="60"/>
        <end position="122"/>
    </location>
</feature>
<accession>A0A5K1EQ55</accession>
<dbReference type="Gramene" id="NC7G0175540.1">
    <property type="protein sequence ID" value="NC7G0175540.1:cds"/>
    <property type="gene ID" value="NC7G0175540"/>
</dbReference>
<dbReference type="GO" id="GO:0032981">
    <property type="term" value="P:mitochondrial respiratory chain complex I assembly"/>
    <property type="evidence" value="ECO:0007669"/>
    <property type="project" value="EnsemblPlants"/>
</dbReference>
<proteinExistence type="predicted"/>
<dbReference type="PANTHER" id="PTHR47484">
    <property type="entry name" value="COMPLEX 1 PROTEIN CONTAINING PROTEIN, EXPRESSED"/>
    <property type="match status" value="1"/>
</dbReference>
<evidence type="ECO:0000259" key="1">
    <source>
        <dbReference type="Pfam" id="PF05347"/>
    </source>
</evidence>
<organism evidence="2">
    <name type="scientific">Nymphaea colorata</name>
    <name type="common">pocket water lily</name>
    <dbReference type="NCBI Taxonomy" id="210225"/>
    <lineage>
        <taxon>Eukaryota</taxon>
        <taxon>Viridiplantae</taxon>
        <taxon>Streptophyta</taxon>
        <taxon>Embryophyta</taxon>
        <taxon>Tracheophyta</taxon>
        <taxon>Spermatophyta</taxon>
        <taxon>Magnoliopsida</taxon>
        <taxon>Nymphaeales</taxon>
        <taxon>Nymphaeaceae</taxon>
        <taxon>Nymphaea</taxon>
    </lineage>
</organism>
<dbReference type="GO" id="GO:0005759">
    <property type="term" value="C:mitochondrial matrix"/>
    <property type="evidence" value="ECO:0007669"/>
    <property type="project" value="EnsemblPlants"/>
</dbReference>
<dbReference type="CDD" id="cd20267">
    <property type="entry name" value="Complex1_LYR_LYRM7"/>
    <property type="match status" value="1"/>
</dbReference>
<sequence>MAVLKDERKLSQFMYLFRRSIMNNGPDNIEELLDRHLKKKDKKEEESIITNRQRLTSNRREALSLYRDIIRASRFFLWPDDRGILWRDILRDNARREFEEARHETDPETITRLLIGGRDALDSALEKLVQKQKQMMNNKRNKGPSW</sequence>
<evidence type="ECO:0000313" key="2">
    <source>
        <dbReference type="EMBL" id="VVW53612.1"/>
    </source>
</evidence>